<dbReference type="Proteomes" id="UP000238375">
    <property type="component" value="Unassembled WGS sequence"/>
</dbReference>
<sequence length="120" mass="13734">MSTPIQLADCVFVITSKQRYEKITKESILFIQAEGAWVDIVTTAQSYRLATNLGTIEQQVDDVMFCRVSRKHIVNLHRIDSLRGNELSIRGHPILIGRHYRENLLSRLPILQTRLTSASQ</sequence>
<dbReference type="Pfam" id="PF04397">
    <property type="entry name" value="LytTR"/>
    <property type="match status" value="1"/>
</dbReference>
<proteinExistence type="predicted"/>
<comment type="caution">
    <text evidence="2">The sequence shown here is derived from an EMBL/GenBank/DDBJ whole genome shotgun (WGS) entry which is preliminary data.</text>
</comment>
<reference evidence="2 3" key="1">
    <citation type="submission" date="2018-03" db="EMBL/GenBank/DDBJ databases">
        <title>Genomic Encyclopedia of Archaeal and Bacterial Type Strains, Phase II (KMG-II): from individual species to whole genera.</title>
        <authorList>
            <person name="Goeker M."/>
        </authorList>
    </citation>
    <scope>NUCLEOTIDE SEQUENCE [LARGE SCALE GENOMIC DNA]</scope>
    <source>
        <strain evidence="2 3">DSM 28354</strain>
    </source>
</reference>
<name>A0A2T0S581_9BACT</name>
<keyword evidence="3" id="KW-1185">Reference proteome</keyword>
<keyword evidence="2" id="KW-0238">DNA-binding</keyword>
<protein>
    <submittedName>
        <fullName evidence="2">LytTr DNA-binding domain-containing protein</fullName>
    </submittedName>
</protein>
<dbReference type="AlphaFoldDB" id="A0A2T0S581"/>
<organism evidence="2 3">
    <name type="scientific">Spirosoma oryzae</name>
    <dbReference type="NCBI Taxonomy" id="1469603"/>
    <lineage>
        <taxon>Bacteria</taxon>
        <taxon>Pseudomonadati</taxon>
        <taxon>Bacteroidota</taxon>
        <taxon>Cytophagia</taxon>
        <taxon>Cytophagales</taxon>
        <taxon>Cytophagaceae</taxon>
        <taxon>Spirosoma</taxon>
    </lineage>
</organism>
<dbReference type="InterPro" id="IPR007492">
    <property type="entry name" value="LytTR_DNA-bd_dom"/>
</dbReference>
<dbReference type="EMBL" id="PVTE01000029">
    <property type="protein sequence ID" value="PRY28552.1"/>
    <property type="molecule type" value="Genomic_DNA"/>
</dbReference>
<dbReference type="PROSITE" id="PS50930">
    <property type="entry name" value="HTH_LYTTR"/>
    <property type="match status" value="1"/>
</dbReference>
<feature type="domain" description="HTH LytTR-type" evidence="1">
    <location>
        <begin position="12"/>
        <end position="110"/>
    </location>
</feature>
<accession>A0A2T0S581</accession>
<dbReference type="OrthoDB" id="962102at2"/>
<evidence type="ECO:0000259" key="1">
    <source>
        <dbReference type="PROSITE" id="PS50930"/>
    </source>
</evidence>
<dbReference type="SMART" id="SM00850">
    <property type="entry name" value="LytTR"/>
    <property type="match status" value="1"/>
</dbReference>
<dbReference type="Gene3D" id="2.40.50.1020">
    <property type="entry name" value="LytTr DNA-binding domain"/>
    <property type="match status" value="1"/>
</dbReference>
<gene>
    <name evidence="2" type="ORF">CLV58_12931</name>
</gene>
<evidence type="ECO:0000313" key="3">
    <source>
        <dbReference type="Proteomes" id="UP000238375"/>
    </source>
</evidence>
<dbReference type="RefSeq" id="WP_106140309.1">
    <property type="nucleotide sequence ID" value="NZ_PVTE01000029.1"/>
</dbReference>
<evidence type="ECO:0000313" key="2">
    <source>
        <dbReference type="EMBL" id="PRY28552.1"/>
    </source>
</evidence>
<dbReference type="GO" id="GO:0003677">
    <property type="term" value="F:DNA binding"/>
    <property type="evidence" value="ECO:0007669"/>
    <property type="project" value="UniProtKB-KW"/>
</dbReference>